<comment type="similarity">
    <text evidence="2">Belongs to the binding-protein-dependent transport system permease family. FecCD subfamily.</text>
</comment>
<keyword evidence="5 8" id="KW-0812">Transmembrane</keyword>
<feature type="transmembrane region" description="Helical" evidence="8">
    <location>
        <begin position="79"/>
        <end position="97"/>
    </location>
</feature>
<evidence type="ECO:0000256" key="2">
    <source>
        <dbReference type="ARBA" id="ARBA00007935"/>
    </source>
</evidence>
<dbReference type="RefSeq" id="WP_239678066.1">
    <property type="nucleotide sequence ID" value="NZ_CP070499.1"/>
</dbReference>
<dbReference type="PANTHER" id="PTHR30472">
    <property type="entry name" value="FERRIC ENTEROBACTIN TRANSPORT SYSTEM PERMEASE PROTEIN"/>
    <property type="match status" value="1"/>
</dbReference>
<keyword evidence="6 8" id="KW-1133">Transmembrane helix</keyword>
<dbReference type="EMBL" id="CP070499">
    <property type="protein sequence ID" value="QSB15874.1"/>
    <property type="molecule type" value="Genomic_DNA"/>
</dbReference>
<sequence length="348" mass="34650">MSFPTQTGERQSSSTAAPATGLRVVVLVAATLAVATIAAGLGLLTGNPPLDPAAVIAAIREPTADPHGVVVTELRLPRIVLALLAGGCLGLAGALLQDCLRNPLASPELLGVSGGAAFIVACVAVLGAPIPRGALPLAATAGGLAVGLAVIAIGARHRDPAALVLTGLACATFLTGGVIAVLTLGAPSDVGLFYQYLLGSLSNRSWDAVRTVLPWALGCLPAGVLLSHRLNVLRLGDDVAASLGVPVTATRRLVLVVACGLTAAVVAVVGPIAFVALIAPHIVRRATGVTDAWVVTSAAILVGAVLLLAADQAGRAITAPREVAAGVWTVLFGAPVLLALLRAKRATA</sequence>
<name>A0A895YDJ2_9ACTN</name>
<dbReference type="Pfam" id="PF01032">
    <property type="entry name" value="FecCD"/>
    <property type="match status" value="1"/>
</dbReference>
<feature type="transmembrane region" description="Helical" evidence="8">
    <location>
        <begin position="253"/>
        <end position="280"/>
    </location>
</feature>
<evidence type="ECO:0000256" key="3">
    <source>
        <dbReference type="ARBA" id="ARBA00022448"/>
    </source>
</evidence>
<reference evidence="9" key="1">
    <citation type="submission" date="2021-02" db="EMBL/GenBank/DDBJ databases">
        <title>Natrosporangium hydrolyticum gen. nov., sp. nov, a haloalkaliphilic actinobacterium from a soda solonchak soil.</title>
        <authorList>
            <person name="Sorokin D.Y."/>
            <person name="Khijniak T.V."/>
            <person name="Zakharycheva A.P."/>
            <person name="Boueva O.V."/>
            <person name="Ariskina E.V."/>
            <person name="Hahnke R.L."/>
            <person name="Bunk B."/>
            <person name="Sproer C."/>
            <person name="Schumann P."/>
            <person name="Evtushenko L.I."/>
            <person name="Kublanov I.V."/>
        </authorList>
    </citation>
    <scope>NUCLEOTIDE SEQUENCE</scope>
    <source>
        <strain evidence="9">DSM 106523</strain>
    </source>
</reference>
<dbReference type="CDD" id="cd06550">
    <property type="entry name" value="TM_ABC_iron-siderophores_like"/>
    <property type="match status" value="1"/>
</dbReference>
<feature type="transmembrane region" description="Helical" evidence="8">
    <location>
        <begin position="212"/>
        <end position="232"/>
    </location>
</feature>
<dbReference type="InterPro" id="IPR000522">
    <property type="entry name" value="ABC_transptr_permease_BtuC"/>
</dbReference>
<dbReference type="Proteomes" id="UP000662857">
    <property type="component" value="Chromosome"/>
</dbReference>
<comment type="subcellular location">
    <subcellularLocation>
        <location evidence="1">Cell membrane</location>
        <topology evidence="1">Multi-pass membrane protein</topology>
    </subcellularLocation>
</comment>
<evidence type="ECO:0000313" key="9">
    <source>
        <dbReference type="EMBL" id="QSB15874.1"/>
    </source>
</evidence>
<dbReference type="Gene3D" id="1.10.3470.10">
    <property type="entry name" value="ABC transporter involved in vitamin B12 uptake, BtuC"/>
    <property type="match status" value="1"/>
</dbReference>
<gene>
    <name evidence="9" type="ORF">JQS43_05950</name>
</gene>
<dbReference type="InterPro" id="IPR037294">
    <property type="entry name" value="ABC_BtuC-like"/>
</dbReference>
<dbReference type="GO" id="GO:0005886">
    <property type="term" value="C:plasma membrane"/>
    <property type="evidence" value="ECO:0007669"/>
    <property type="project" value="UniProtKB-SubCell"/>
</dbReference>
<keyword evidence="10" id="KW-1185">Reference proteome</keyword>
<evidence type="ECO:0000256" key="1">
    <source>
        <dbReference type="ARBA" id="ARBA00004651"/>
    </source>
</evidence>
<feature type="transmembrane region" description="Helical" evidence="8">
    <location>
        <begin position="322"/>
        <end position="341"/>
    </location>
</feature>
<protein>
    <submittedName>
        <fullName evidence="9">Iron ABC transporter permease</fullName>
    </submittedName>
</protein>
<dbReference type="KEGG" id="nhy:JQS43_05950"/>
<feature type="transmembrane region" description="Helical" evidence="8">
    <location>
        <begin position="162"/>
        <end position="186"/>
    </location>
</feature>
<dbReference type="GO" id="GO:0022857">
    <property type="term" value="F:transmembrane transporter activity"/>
    <property type="evidence" value="ECO:0007669"/>
    <property type="project" value="InterPro"/>
</dbReference>
<feature type="transmembrane region" description="Helical" evidence="8">
    <location>
        <begin position="134"/>
        <end position="155"/>
    </location>
</feature>
<evidence type="ECO:0000256" key="8">
    <source>
        <dbReference type="SAM" id="Phobius"/>
    </source>
</evidence>
<accession>A0A895YDJ2</accession>
<dbReference type="GO" id="GO:0033214">
    <property type="term" value="P:siderophore-iron import into cell"/>
    <property type="evidence" value="ECO:0007669"/>
    <property type="project" value="TreeGrafter"/>
</dbReference>
<keyword evidence="3" id="KW-0813">Transport</keyword>
<proteinExistence type="inferred from homology"/>
<keyword evidence="4" id="KW-1003">Cell membrane</keyword>
<keyword evidence="7 8" id="KW-0472">Membrane</keyword>
<evidence type="ECO:0000256" key="6">
    <source>
        <dbReference type="ARBA" id="ARBA00022989"/>
    </source>
</evidence>
<feature type="transmembrane region" description="Helical" evidence="8">
    <location>
        <begin position="21"/>
        <end position="44"/>
    </location>
</feature>
<feature type="transmembrane region" description="Helical" evidence="8">
    <location>
        <begin position="292"/>
        <end position="310"/>
    </location>
</feature>
<evidence type="ECO:0000256" key="5">
    <source>
        <dbReference type="ARBA" id="ARBA00022692"/>
    </source>
</evidence>
<dbReference type="AlphaFoldDB" id="A0A895YDJ2"/>
<feature type="transmembrane region" description="Helical" evidence="8">
    <location>
        <begin position="109"/>
        <end position="128"/>
    </location>
</feature>
<dbReference type="PANTHER" id="PTHR30472:SF37">
    <property type="entry name" value="FE(3+) DICITRATE TRANSPORT SYSTEM PERMEASE PROTEIN FECD-RELATED"/>
    <property type="match status" value="1"/>
</dbReference>
<evidence type="ECO:0000313" key="10">
    <source>
        <dbReference type="Proteomes" id="UP000662857"/>
    </source>
</evidence>
<dbReference type="SUPFAM" id="SSF81345">
    <property type="entry name" value="ABC transporter involved in vitamin B12 uptake, BtuC"/>
    <property type="match status" value="1"/>
</dbReference>
<evidence type="ECO:0000256" key="7">
    <source>
        <dbReference type="ARBA" id="ARBA00023136"/>
    </source>
</evidence>
<evidence type="ECO:0000256" key="4">
    <source>
        <dbReference type="ARBA" id="ARBA00022475"/>
    </source>
</evidence>
<organism evidence="9 10">
    <name type="scientific">Natronosporangium hydrolyticum</name>
    <dbReference type="NCBI Taxonomy" id="2811111"/>
    <lineage>
        <taxon>Bacteria</taxon>
        <taxon>Bacillati</taxon>
        <taxon>Actinomycetota</taxon>
        <taxon>Actinomycetes</taxon>
        <taxon>Micromonosporales</taxon>
        <taxon>Micromonosporaceae</taxon>
        <taxon>Natronosporangium</taxon>
    </lineage>
</organism>